<feature type="signal peptide" evidence="1">
    <location>
        <begin position="1"/>
        <end position="23"/>
    </location>
</feature>
<name>A0ABX7B7H2_9PROT</name>
<reference evidence="2" key="1">
    <citation type="submission" date="2021-02" db="EMBL/GenBank/DDBJ databases">
        <title>Skermanella TT6 skin isolate.</title>
        <authorList>
            <person name="Lee K."/>
            <person name="Ganzorig M."/>
        </authorList>
    </citation>
    <scope>NUCLEOTIDE SEQUENCE</scope>
    <source>
        <strain evidence="2">TT6</strain>
    </source>
</reference>
<evidence type="ECO:0000256" key="1">
    <source>
        <dbReference type="SAM" id="SignalP"/>
    </source>
</evidence>
<organism evidence="2 3">
    <name type="scientific">Skermanella cutis</name>
    <dbReference type="NCBI Taxonomy" id="2775420"/>
    <lineage>
        <taxon>Bacteria</taxon>
        <taxon>Pseudomonadati</taxon>
        <taxon>Pseudomonadota</taxon>
        <taxon>Alphaproteobacteria</taxon>
        <taxon>Rhodospirillales</taxon>
        <taxon>Azospirillaceae</taxon>
        <taxon>Skermanella</taxon>
    </lineage>
</organism>
<evidence type="ECO:0000313" key="3">
    <source>
        <dbReference type="Proteomes" id="UP000595197"/>
    </source>
</evidence>
<feature type="chain" id="PRO_5045619500" evidence="1">
    <location>
        <begin position="24"/>
        <end position="266"/>
    </location>
</feature>
<dbReference type="RefSeq" id="WP_201077020.1">
    <property type="nucleotide sequence ID" value="NZ_CP067420.1"/>
</dbReference>
<proteinExistence type="predicted"/>
<gene>
    <name evidence="2" type="ORF">IGS68_02270</name>
</gene>
<evidence type="ECO:0000313" key="2">
    <source>
        <dbReference type="EMBL" id="QQP90117.1"/>
    </source>
</evidence>
<dbReference type="PANTHER" id="PTHR38834:SF3">
    <property type="entry name" value="SOLUTE-BINDING PROTEIN FAMILY 3_N-TERMINAL DOMAIN-CONTAINING PROTEIN"/>
    <property type="match status" value="1"/>
</dbReference>
<keyword evidence="1" id="KW-0732">Signal</keyword>
<dbReference type="SUPFAM" id="SSF53850">
    <property type="entry name" value="Periplasmic binding protein-like II"/>
    <property type="match status" value="1"/>
</dbReference>
<sequence length="266" mass="30116">MIRRLLAAVLLAFPLTAAPAVSAELRLVTGELPPYAFHVPPPTVAEAGEPMGLVYEVVREVAWRIGHSGTVEFWPWPHAQELASTQPNTGILALTRSAEREDQYRWLFNVITDDLVLVGGAGVDVRDLWSVRDRPIGVLRRSGAESLLQEHGFNRVQTAGEEWINAQRMKDRLIDAWLAPRLMVLYAYREVGGDVSELNIGHVVRRSEIWLAASKDVSDQEARRWQEGFEQVRADGTYDAILARYTRLKPQPVPENRRSTEIQWFN</sequence>
<dbReference type="EMBL" id="CP067420">
    <property type="protein sequence ID" value="QQP90117.1"/>
    <property type="molecule type" value="Genomic_DNA"/>
</dbReference>
<dbReference type="Gene3D" id="3.40.190.10">
    <property type="entry name" value="Periplasmic binding protein-like II"/>
    <property type="match status" value="2"/>
</dbReference>
<keyword evidence="3" id="KW-1185">Reference proteome</keyword>
<dbReference type="Proteomes" id="UP000595197">
    <property type="component" value="Chromosome"/>
</dbReference>
<protein>
    <submittedName>
        <fullName evidence="2">Transporter substrate-binding domain-containing protein</fullName>
    </submittedName>
</protein>
<dbReference type="PANTHER" id="PTHR38834">
    <property type="entry name" value="PERIPLASMIC SUBSTRATE BINDING PROTEIN FAMILY 3"/>
    <property type="match status" value="1"/>
</dbReference>
<accession>A0ABX7B7H2</accession>